<evidence type="ECO:0000313" key="1">
    <source>
        <dbReference type="EMBL" id="MFJ1267035.1"/>
    </source>
</evidence>
<name>A0ABW8D2W3_9GAMM</name>
<keyword evidence="2" id="KW-1185">Reference proteome</keyword>
<accession>A0ABW8D2W3</accession>
<evidence type="ECO:0000313" key="2">
    <source>
        <dbReference type="Proteomes" id="UP001615550"/>
    </source>
</evidence>
<dbReference type="RefSeq" id="WP_400185529.1">
    <property type="nucleotide sequence ID" value="NZ_JBGORX010000001.1"/>
</dbReference>
<dbReference type="Proteomes" id="UP001615550">
    <property type="component" value="Unassembled WGS sequence"/>
</dbReference>
<gene>
    <name evidence="1" type="ORF">ACD661_00530</name>
</gene>
<proteinExistence type="predicted"/>
<dbReference type="EMBL" id="JBGORX010000001">
    <property type="protein sequence ID" value="MFJ1267035.1"/>
    <property type="molecule type" value="Genomic_DNA"/>
</dbReference>
<comment type="caution">
    <text evidence="1">The sequence shown here is derived from an EMBL/GenBank/DDBJ whole genome shotgun (WGS) entry which is preliminary data.</text>
</comment>
<reference evidence="1 2" key="1">
    <citation type="submission" date="2024-08" db="EMBL/GenBank/DDBJ databases">
        <title>Draft Genome Sequence of Legionella lytica strain DSB2004, Isolated From a Fire Sprinkler System.</title>
        <authorList>
            <person name="Everhart A.D."/>
            <person name="Kidane D.T."/>
            <person name="Farone A.L."/>
            <person name="Farone M.B."/>
        </authorList>
    </citation>
    <scope>NUCLEOTIDE SEQUENCE [LARGE SCALE GENOMIC DNA]</scope>
    <source>
        <strain evidence="1 2">DSB2004</strain>
    </source>
</reference>
<organism evidence="1 2">
    <name type="scientific">Legionella lytica</name>
    <dbReference type="NCBI Taxonomy" id="96232"/>
    <lineage>
        <taxon>Bacteria</taxon>
        <taxon>Pseudomonadati</taxon>
        <taxon>Pseudomonadota</taxon>
        <taxon>Gammaproteobacteria</taxon>
        <taxon>Legionellales</taxon>
        <taxon>Legionellaceae</taxon>
        <taxon>Legionella</taxon>
    </lineage>
</organism>
<protein>
    <submittedName>
        <fullName evidence="1">Uncharacterized protein</fullName>
    </submittedName>
</protein>
<sequence length="218" mass="25615">MRQKSYEIIVLKPTAVFLSFLASQLPEVKLPDLRLLHIDNTAYTIPKQASEDALLNEIEKRFPEMFRHEISRWLGDSVRSEIETNFLDFLCCFRFELHNHIILMEHALEEGKQLLLFKPRLALLNWLKSTAEGNSELVEVIERVHLSNLEENATVMVKNFANLTEIKPFIKSHYQPIFSTAMTRISNQSEQWPSIDSFHQFNEYFAVEIHTQLIHLYQ</sequence>